<sequence length="127" mass="14174">MPPSERRLLGLVTLLGHSIETCYMVLCFTQIVTSGLGDSHDYNQSGFFFHSIMLSLESGGKCIEARGVSDVPSGEKQSERAALRDLLVPTRVTELIFAPLFRHAVARMCNQLARYLIIRRLDTECLS</sequence>
<evidence type="ECO:0000313" key="1">
    <source>
        <dbReference type="EMBL" id="KIM86046.1"/>
    </source>
</evidence>
<reference evidence="1 2" key="1">
    <citation type="submission" date="2014-04" db="EMBL/GenBank/DDBJ databases">
        <authorList>
            <consortium name="DOE Joint Genome Institute"/>
            <person name="Kuo A."/>
            <person name="Tarkka M."/>
            <person name="Buscot F."/>
            <person name="Kohler A."/>
            <person name="Nagy L.G."/>
            <person name="Floudas D."/>
            <person name="Copeland A."/>
            <person name="Barry K.W."/>
            <person name="Cichocki N."/>
            <person name="Veneault-Fourrey C."/>
            <person name="LaButti K."/>
            <person name="Lindquist E.A."/>
            <person name="Lipzen A."/>
            <person name="Lundell T."/>
            <person name="Morin E."/>
            <person name="Murat C."/>
            <person name="Sun H."/>
            <person name="Tunlid A."/>
            <person name="Henrissat B."/>
            <person name="Grigoriev I.V."/>
            <person name="Hibbett D.S."/>
            <person name="Martin F."/>
            <person name="Nordberg H.P."/>
            <person name="Cantor M.N."/>
            <person name="Hua S.X."/>
        </authorList>
    </citation>
    <scope>NUCLEOTIDE SEQUENCE [LARGE SCALE GENOMIC DNA]</scope>
    <source>
        <strain evidence="1 2">F 1598</strain>
    </source>
</reference>
<evidence type="ECO:0000313" key="2">
    <source>
        <dbReference type="Proteomes" id="UP000054166"/>
    </source>
</evidence>
<dbReference type="InParanoid" id="A0A0C3G5W5"/>
<reference evidence="2" key="2">
    <citation type="submission" date="2015-01" db="EMBL/GenBank/DDBJ databases">
        <title>Evolutionary Origins and Diversification of the Mycorrhizal Mutualists.</title>
        <authorList>
            <consortium name="DOE Joint Genome Institute"/>
            <consortium name="Mycorrhizal Genomics Consortium"/>
            <person name="Kohler A."/>
            <person name="Kuo A."/>
            <person name="Nagy L.G."/>
            <person name="Floudas D."/>
            <person name="Copeland A."/>
            <person name="Barry K.W."/>
            <person name="Cichocki N."/>
            <person name="Veneault-Fourrey C."/>
            <person name="LaButti K."/>
            <person name="Lindquist E.A."/>
            <person name="Lipzen A."/>
            <person name="Lundell T."/>
            <person name="Morin E."/>
            <person name="Murat C."/>
            <person name="Riley R."/>
            <person name="Ohm R."/>
            <person name="Sun H."/>
            <person name="Tunlid A."/>
            <person name="Henrissat B."/>
            <person name="Grigoriev I.V."/>
            <person name="Hibbett D.S."/>
            <person name="Martin F."/>
        </authorList>
    </citation>
    <scope>NUCLEOTIDE SEQUENCE [LARGE SCALE GENOMIC DNA]</scope>
    <source>
        <strain evidence="2">F 1598</strain>
    </source>
</reference>
<gene>
    <name evidence="1" type="ORF">PILCRDRAFT_332117</name>
</gene>
<protein>
    <submittedName>
        <fullName evidence="1">Uncharacterized protein</fullName>
    </submittedName>
</protein>
<dbReference type="EMBL" id="KN832983">
    <property type="protein sequence ID" value="KIM86046.1"/>
    <property type="molecule type" value="Genomic_DNA"/>
</dbReference>
<dbReference type="HOGENOM" id="CLU_1971348_0_0_1"/>
<dbReference type="Proteomes" id="UP000054166">
    <property type="component" value="Unassembled WGS sequence"/>
</dbReference>
<organism evidence="1 2">
    <name type="scientific">Piloderma croceum (strain F 1598)</name>
    <dbReference type="NCBI Taxonomy" id="765440"/>
    <lineage>
        <taxon>Eukaryota</taxon>
        <taxon>Fungi</taxon>
        <taxon>Dikarya</taxon>
        <taxon>Basidiomycota</taxon>
        <taxon>Agaricomycotina</taxon>
        <taxon>Agaricomycetes</taxon>
        <taxon>Agaricomycetidae</taxon>
        <taxon>Atheliales</taxon>
        <taxon>Atheliaceae</taxon>
        <taxon>Piloderma</taxon>
    </lineage>
</organism>
<dbReference type="AlphaFoldDB" id="A0A0C3G5W5"/>
<name>A0A0C3G5W5_PILCF</name>
<accession>A0A0C3G5W5</accession>
<keyword evidence="2" id="KW-1185">Reference proteome</keyword>
<proteinExistence type="predicted"/>